<dbReference type="InterPro" id="IPR045397">
    <property type="entry name" value="TumE-like"/>
</dbReference>
<dbReference type="RefSeq" id="WP_174471016.1">
    <property type="nucleotide sequence ID" value="NZ_JAGINN010000002.1"/>
</dbReference>
<reference evidence="2 3" key="1">
    <citation type="submission" date="2019-10" db="EMBL/GenBank/DDBJ databases">
        <title>Genome sequence of Azospirillum melinis.</title>
        <authorList>
            <person name="Ambrosini A."/>
            <person name="Sant'Anna F.H."/>
            <person name="Cassan F.D."/>
            <person name="Souza E.M."/>
            <person name="Passaglia L.M.P."/>
        </authorList>
    </citation>
    <scope>NUCLEOTIDE SEQUENCE [LARGE SCALE GENOMIC DNA]</scope>
    <source>
        <strain evidence="2 3">TMCY0552</strain>
    </source>
</reference>
<proteinExistence type="predicted"/>
<keyword evidence="3" id="KW-1185">Reference proteome</keyword>
<evidence type="ECO:0000313" key="2">
    <source>
        <dbReference type="EMBL" id="NUA99737.1"/>
    </source>
</evidence>
<accession>A0ABX2KDA1</accession>
<feature type="region of interest" description="Disordered" evidence="1">
    <location>
        <begin position="122"/>
        <end position="141"/>
    </location>
</feature>
<dbReference type="Proteomes" id="UP000605086">
    <property type="component" value="Unassembled WGS sequence"/>
</dbReference>
<name>A0ABX2KDA1_9PROT</name>
<organism evidence="2 3">
    <name type="scientific">Azospirillum melinis</name>
    <dbReference type="NCBI Taxonomy" id="328839"/>
    <lineage>
        <taxon>Bacteria</taxon>
        <taxon>Pseudomonadati</taxon>
        <taxon>Pseudomonadota</taxon>
        <taxon>Alphaproteobacteria</taxon>
        <taxon>Rhodospirillales</taxon>
        <taxon>Azospirillaceae</taxon>
        <taxon>Azospirillum</taxon>
    </lineage>
</organism>
<protein>
    <submittedName>
        <fullName evidence="2">Uncharacterized protein</fullName>
    </submittedName>
</protein>
<dbReference type="EMBL" id="WHOS01000011">
    <property type="protein sequence ID" value="NUA99737.1"/>
    <property type="molecule type" value="Genomic_DNA"/>
</dbReference>
<evidence type="ECO:0000256" key="1">
    <source>
        <dbReference type="SAM" id="MobiDB-lite"/>
    </source>
</evidence>
<evidence type="ECO:0000313" key="3">
    <source>
        <dbReference type="Proteomes" id="UP000605086"/>
    </source>
</evidence>
<comment type="caution">
    <text evidence="2">The sequence shown here is derived from an EMBL/GenBank/DDBJ whole genome shotgun (WGS) entry which is preliminary data.</text>
</comment>
<sequence>MVDEAVERLLGCHRRRYWLENGWSLRFRLWRTPVTAEKPHGMRYSLTLHDVDGTRLMGFDNAHGVGRETRFDHEHRYGRMADPVPYAFTGADALLSDFFAATERACRTAGVALTIAMEDTEDDDQGYASGEGHLGKTGSDV</sequence>
<dbReference type="Pfam" id="PF20126">
    <property type="entry name" value="TumE"/>
    <property type="match status" value="1"/>
</dbReference>
<gene>
    <name evidence="2" type="ORF">GBZ48_10580</name>
</gene>